<comment type="similarity">
    <text evidence="6">Belongs to the methyltransferase superfamily. tRNA (adenine-N(6)-)-methyltransferase family.</text>
</comment>
<dbReference type="HAMAP" id="MF_01872">
    <property type="entry name" value="tRNA_methyltr_YfiC"/>
    <property type="match status" value="1"/>
</dbReference>
<evidence type="ECO:0000259" key="7">
    <source>
        <dbReference type="Pfam" id="PF05175"/>
    </source>
</evidence>
<accession>A0A166YDI2</accession>
<comment type="subcellular location">
    <subcellularLocation>
        <location evidence="6">Cytoplasm</location>
    </subcellularLocation>
</comment>
<dbReference type="PATRIC" id="fig|1365253.3.peg.4767"/>
<proteinExistence type="inferred from homology"/>
<dbReference type="RefSeq" id="WP_063379047.1">
    <property type="nucleotide sequence ID" value="NZ_AUXT01000211.1"/>
</dbReference>
<dbReference type="GO" id="GO:0000179">
    <property type="term" value="F:rRNA (adenine-N6,N6-)-dimethyltransferase activity"/>
    <property type="evidence" value="ECO:0007669"/>
    <property type="project" value="InterPro"/>
</dbReference>
<dbReference type="CDD" id="cd02440">
    <property type="entry name" value="AdoMet_MTases"/>
    <property type="match status" value="1"/>
</dbReference>
<evidence type="ECO:0000256" key="5">
    <source>
        <dbReference type="ARBA" id="ARBA00022694"/>
    </source>
</evidence>
<dbReference type="PANTHER" id="PTHR47739">
    <property type="entry name" value="TRNA1(VAL) (ADENINE(37)-N6)-METHYLTRANSFERASE"/>
    <property type="match status" value="1"/>
</dbReference>
<name>A0A166YDI2_9GAMM</name>
<dbReference type="SUPFAM" id="SSF53335">
    <property type="entry name" value="S-adenosyl-L-methionine-dependent methyltransferases"/>
    <property type="match status" value="1"/>
</dbReference>
<dbReference type="EC" id="2.1.1.223" evidence="6"/>
<keyword evidence="3 6" id="KW-0808">Transferase</keyword>
<comment type="function">
    <text evidence="6">Specifically methylates the adenine in position 37 of tRNA(1)(Val) (anticodon cmo5UAC).</text>
</comment>
<dbReference type="Pfam" id="PF05175">
    <property type="entry name" value="MTS"/>
    <property type="match status" value="1"/>
</dbReference>
<dbReference type="InterPro" id="IPR007848">
    <property type="entry name" value="Small_mtfrase_dom"/>
</dbReference>
<evidence type="ECO:0000313" key="8">
    <source>
        <dbReference type="EMBL" id="KZN42529.1"/>
    </source>
</evidence>
<dbReference type="InterPro" id="IPR022882">
    <property type="entry name" value="tRNA_adenine-N6_MeTrfase"/>
</dbReference>
<dbReference type="Proteomes" id="UP000076587">
    <property type="component" value="Unassembled WGS sequence"/>
</dbReference>
<dbReference type="InterPro" id="IPR029063">
    <property type="entry name" value="SAM-dependent_MTases_sf"/>
</dbReference>
<dbReference type="InterPro" id="IPR002052">
    <property type="entry name" value="DNA_methylase_N6_adenine_CS"/>
</dbReference>
<keyword evidence="5 6" id="KW-0819">tRNA processing</keyword>
<evidence type="ECO:0000256" key="2">
    <source>
        <dbReference type="ARBA" id="ARBA00022603"/>
    </source>
</evidence>
<dbReference type="GO" id="GO:0008033">
    <property type="term" value="P:tRNA processing"/>
    <property type="evidence" value="ECO:0007669"/>
    <property type="project" value="UniProtKB-UniRule"/>
</dbReference>
<keyword evidence="2 6" id="KW-0489">Methyltransferase</keyword>
<dbReference type="AlphaFoldDB" id="A0A166YDI2"/>
<dbReference type="PANTHER" id="PTHR47739:SF1">
    <property type="entry name" value="TRNA1(VAL) (ADENINE(37)-N6)-METHYLTRANSFERASE"/>
    <property type="match status" value="1"/>
</dbReference>
<reference evidence="8 9" key="1">
    <citation type="submission" date="2013-07" db="EMBL/GenBank/DDBJ databases">
        <title>Comparative Genomic and Metabolomic Analysis of Twelve Strains of Pseudoalteromonas luteoviolacea.</title>
        <authorList>
            <person name="Vynne N.G."/>
            <person name="Mansson M."/>
            <person name="Gram L."/>
        </authorList>
    </citation>
    <scope>NUCLEOTIDE SEQUENCE [LARGE SCALE GENOMIC DNA]</scope>
    <source>
        <strain evidence="8 9">NCIMB 1942</strain>
    </source>
</reference>
<dbReference type="PROSITE" id="PS00092">
    <property type="entry name" value="N6_MTASE"/>
    <property type="match status" value="1"/>
</dbReference>
<protein>
    <recommendedName>
        <fullName evidence="6">tRNA1(Val) (adenine(37)-N6)-methyltransferase</fullName>
        <ecNumber evidence="6">2.1.1.223</ecNumber>
    </recommendedName>
    <alternativeName>
        <fullName evidence="6">tRNA m6A37 methyltransferase</fullName>
    </alternativeName>
</protein>
<evidence type="ECO:0000256" key="3">
    <source>
        <dbReference type="ARBA" id="ARBA00022679"/>
    </source>
</evidence>
<dbReference type="GO" id="GO:0016430">
    <property type="term" value="F:tRNA (adenine-N6)-methyltransferase activity"/>
    <property type="evidence" value="ECO:0007669"/>
    <property type="project" value="UniProtKB-UniRule"/>
</dbReference>
<dbReference type="GO" id="GO:0003676">
    <property type="term" value="F:nucleic acid binding"/>
    <property type="evidence" value="ECO:0007669"/>
    <property type="project" value="InterPro"/>
</dbReference>
<sequence length="232" mass="26342">MASFAFKQFKIDQNRAAMKVSTDGIMFGAWVSLANAQNLLDIGTGTGLLSLMAKQRAPELHVHAIEIDEQAALDAKDNFTASPWPEIELIQLAVQQFEPPQQFDLVISNPPYFQSSLRGEDARRNMARHTDSLSFEELITAFLRVTKPDARLAIILPYEEGRAFISLAEQKSLYLARVCEVKTTPNKDVSRLMFELSTDLCETYRETLCIYNLYGKYTDEYTSLCKAFYLKM</sequence>
<gene>
    <name evidence="8" type="ORF">N482_19595</name>
</gene>
<dbReference type="OrthoDB" id="5383291at2"/>
<keyword evidence="1 6" id="KW-0963">Cytoplasm</keyword>
<evidence type="ECO:0000256" key="4">
    <source>
        <dbReference type="ARBA" id="ARBA00022691"/>
    </source>
</evidence>
<keyword evidence="4 6" id="KW-0949">S-adenosyl-L-methionine</keyword>
<comment type="caution">
    <text evidence="8">The sequence shown here is derived from an EMBL/GenBank/DDBJ whole genome shotgun (WGS) entry which is preliminary data.</text>
</comment>
<dbReference type="PROSITE" id="PS01131">
    <property type="entry name" value="RRNA_A_DIMETH"/>
    <property type="match status" value="1"/>
</dbReference>
<dbReference type="InterPro" id="IPR020596">
    <property type="entry name" value="rRNA_Ade_Mease_Trfase_CS"/>
</dbReference>
<evidence type="ECO:0000313" key="9">
    <source>
        <dbReference type="Proteomes" id="UP000076587"/>
    </source>
</evidence>
<feature type="domain" description="Methyltransferase small" evidence="7">
    <location>
        <begin position="35"/>
        <end position="125"/>
    </location>
</feature>
<dbReference type="GO" id="GO:0005737">
    <property type="term" value="C:cytoplasm"/>
    <property type="evidence" value="ECO:0007669"/>
    <property type="project" value="UniProtKB-SubCell"/>
</dbReference>
<evidence type="ECO:0000256" key="6">
    <source>
        <dbReference type="HAMAP-Rule" id="MF_01872"/>
    </source>
</evidence>
<dbReference type="PRINTS" id="PR00507">
    <property type="entry name" value="N12N6MTFRASE"/>
</dbReference>
<dbReference type="EMBL" id="AUXT01000211">
    <property type="protein sequence ID" value="KZN42529.1"/>
    <property type="molecule type" value="Genomic_DNA"/>
</dbReference>
<dbReference type="Gene3D" id="3.40.50.150">
    <property type="entry name" value="Vaccinia Virus protein VP39"/>
    <property type="match status" value="1"/>
</dbReference>
<comment type="catalytic activity">
    <reaction evidence="6">
        <text>adenosine(37) in tRNA1(Val) + S-adenosyl-L-methionine = N(6)-methyladenosine(37) in tRNA1(Val) + S-adenosyl-L-homocysteine + H(+)</text>
        <dbReference type="Rhea" id="RHEA:43160"/>
        <dbReference type="Rhea" id="RHEA-COMP:10369"/>
        <dbReference type="Rhea" id="RHEA-COMP:10370"/>
        <dbReference type="ChEBI" id="CHEBI:15378"/>
        <dbReference type="ChEBI" id="CHEBI:57856"/>
        <dbReference type="ChEBI" id="CHEBI:59789"/>
        <dbReference type="ChEBI" id="CHEBI:74411"/>
        <dbReference type="ChEBI" id="CHEBI:74449"/>
        <dbReference type="EC" id="2.1.1.223"/>
    </reaction>
</comment>
<organism evidence="8 9">
    <name type="scientific">Pseudoalteromonas luteoviolacea NCIMB 1942</name>
    <dbReference type="NCBI Taxonomy" id="1365253"/>
    <lineage>
        <taxon>Bacteria</taxon>
        <taxon>Pseudomonadati</taxon>
        <taxon>Pseudomonadota</taxon>
        <taxon>Gammaproteobacteria</taxon>
        <taxon>Alteromonadales</taxon>
        <taxon>Pseudoalteromonadaceae</taxon>
        <taxon>Pseudoalteromonas</taxon>
    </lineage>
</organism>
<evidence type="ECO:0000256" key="1">
    <source>
        <dbReference type="ARBA" id="ARBA00022490"/>
    </source>
</evidence>
<dbReference type="InterPro" id="IPR050210">
    <property type="entry name" value="tRNA_Adenine-N(6)_MTase"/>
</dbReference>